<dbReference type="RefSeq" id="WP_013643490.1">
    <property type="nucleotide sequence ID" value="NZ_CP113954.2"/>
</dbReference>
<accession>A0A060RGY0</accession>
<sequence length="99" mass="11461">MTISGAKNFVKKIIFPENTHEQVFVINLDNVQKEVLFSKELKSLGKWYITNGKHWICHSELSFEDFQANFLNMSKLSDNDAQAVEFTIDYLPFCEILGL</sequence>
<organism evidence="1 3">
    <name type="scientific">Streptococcus gallolyticus</name>
    <dbReference type="NCBI Taxonomy" id="315405"/>
    <lineage>
        <taxon>Bacteria</taxon>
        <taxon>Bacillati</taxon>
        <taxon>Bacillota</taxon>
        <taxon>Bacilli</taxon>
        <taxon>Lactobacillales</taxon>
        <taxon>Streptococcaceae</taxon>
        <taxon>Streptococcus</taxon>
    </lineage>
</organism>
<dbReference type="AlphaFoldDB" id="A0A060RGY0"/>
<dbReference type="EMBL" id="LS483409">
    <property type="protein sequence ID" value="SQG80428.1"/>
    <property type="molecule type" value="Genomic_DNA"/>
</dbReference>
<reference evidence="1 3" key="2">
    <citation type="submission" date="2014-05" db="EMBL/GenBank/DDBJ databases">
        <title>Genome sequence of Streptococcus gallolyticus.</title>
        <authorList>
            <person name="Del Campo R."/>
        </authorList>
    </citation>
    <scope>NUCLEOTIDE SEQUENCE [LARGE SCALE GENOMIC DNA]</scope>
    <source>
        <strain evidence="1 3">LMG17956</strain>
    </source>
</reference>
<dbReference type="Proteomes" id="UP000027584">
    <property type="component" value="Unassembled WGS sequence"/>
</dbReference>
<reference evidence="1 3" key="1">
    <citation type="submission" date="2014-02" db="EMBL/GenBank/DDBJ databases">
        <authorList>
            <person name="Manrique M."/>
        </authorList>
    </citation>
    <scope>NUCLEOTIDE SEQUENCE [LARGE SCALE GENOMIC DNA]</scope>
    <source>
        <strain evidence="1 3">LMG17956</strain>
    </source>
</reference>
<dbReference type="Pfam" id="PF13024">
    <property type="entry name" value="DUF3884"/>
    <property type="match status" value="1"/>
</dbReference>
<evidence type="ECO:0000313" key="1">
    <source>
        <dbReference type="EMBL" id="CDO17799.1"/>
    </source>
</evidence>
<proteinExistence type="predicted"/>
<gene>
    <name evidence="1" type="ORF">BN963_SGAL_00992</name>
    <name evidence="2" type="ORF">NCTC13773_02259</name>
</gene>
<dbReference type="InterPro" id="IPR024979">
    <property type="entry name" value="DUF3884"/>
</dbReference>
<evidence type="ECO:0000313" key="4">
    <source>
        <dbReference type="Proteomes" id="UP000249013"/>
    </source>
</evidence>
<dbReference type="Proteomes" id="UP000249013">
    <property type="component" value="Chromosome 1"/>
</dbReference>
<evidence type="ECO:0000313" key="2">
    <source>
        <dbReference type="EMBL" id="SQG80428.1"/>
    </source>
</evidence>
<protein>
    <submittedName>
        <fullName evidence="2">Bacteriocin</fullName>
    </submittedName>
</protein>
<name>A0A060RGY0_9STRE</name>
<reference evidence="2 4" key="3">
    <citation type="submission" date="2018-06" db="EMBL/GenBank/DDBJ databases">
        <authorList>
            <consortium name="Pathogen Informatics"/>
            <person name="Doyle S."/>
        </authorList>
    </citation>
    <scope>NUCLEOTIDE SEQUENCE [LARGE SCALE GENOMIC DNA]</scope>
    <source>
        <strain evidence="2 4">NCTC13773</strain>
    </source>
</reference>
<evidence type="ECO:0000313" key="3">
    <source>
        <dbReference type="Proteomes" id="UP000027584"/>
    </source>
</evidence>
<dbReference type="EMBL" id="CCBC010000138">
    <property type="protein sequence ID" value="CDO17799.1"/>
    <property type="molecule type" value="Genomic_DNA"/>
</dbReference>